<evidence type="ECO:0000313" key="8">
    <source>
        <dbReference type="Proteomes" id="UP000037046"/>
    </source>
</evidence>
<dbReference type="AlphaFoldDB" id="A0A0L6CYQ7"/>
<organism evidence="7 8">
    <name type="scientific">Roseovarius tolerans</name>
    <dbReference type="NCBI Taxonomy" id="74031"/>
    <lineage>
        <taxon>Bacteria</taxon>
        <taxon>Pseudomonadati</taxon>
        <taxon>Pseudomonadota</taxon>
        <taxon>Alphaproteobacteria</taxon>
        <taxon>Rhodobacterales</taxon>
        <taxon>Roseobacteraceae</taxon>
        <taxon>Roseovarius</taxon>
    </lineage>
</organism>
<evidence type="ECO:0000259" key="6">
    <source>
        <dbReference type="PROSITE" id="PS50931"/>
    </source>
</evidence>
<dbReference type="Proteomes" id="UP000037046">
    <property type="component" value="Unassembled WGS sequence"/>
</dbReference>
<dbReference type="Pfam" id="PF00126">
    <property type="entry name" value="HTH_1"/>
    <property type="match status" value="1"/>
</dbReference>
<dbReference type="GO" id="GO:0003700">
    <property type="term" value="F:DNA-binding transcription factor activity"/>
    <property type="evidence" value="ECO:0007669"/>
    <property type="project" value="InterPro"/>
</dbReference>
<evidence type="ECO:0000256" key="3">
    <source>
        <dbReference type="ARBA" id="ARBA00023125"/>
    </source>
</evidence>
<dbReference type="SUPFAM" id="SSF46785">
    <property type="entry name" value="Winged helix' DNA-binding domain"/>
    <property type="match status" value="1"/>
</dbReference>
<name>A0A0L6CYQ7_9RHOB</name>
<dbReference type="FunFam" id="1.10.10.10:FF:000001">
    <property type="entry name" value="LysR family transcriptional regulator"/>
    <property type="match status" value="1"/>
</dbReference>
<dbReference type="InterPro" id="IPR000847">
    <property type="entry name" value="LysR_HTH_N"/>
</dbReference>
<evidence type="ECO:0000256" key="5">
    <source>
        <dbReference type="ARBA" id="ARBA00023163"/>
    </source>
</evidence>
<dbReference type="STRING" id="74031.SAMN04488077_11088"/>
<dbReference type="SUPFAM" id="SSF53850">
    <property type="entry name" value="Periplasmic binding protein-like II"/>
    <property type="match status" value="1"/>
</dbReference>
<evidence type="ECO:0000313" key="7">
    <source>
        <dbReference type="EMBL" id="KNX42922.1"/>
    </source>
</evidence>
<evidence type="ECO:0000256" key="1">
    <source>
        <dbReference type="ARBA" id="ARBA00009437"/>
    </source>
</evidence>
<dbReference type="Gene3D" id="3.40.190.10">
    <property type="entry name" value="Periplasmic binding protein-like II"/>
    <property type="match status" value="2"/>
</dbReference>
<dbReference type="GO" id="GO:0003677">
    <property type="term" value="F:DNA binding"/>
    <property type="evidence" value="ECO:0007669"/>
    <property type="project" value="UniProtKB-KW"/>
</dbReference>
<feature type="domain" description="HTH lysR-type" evidence="6">
    <location>
        <begin position="5"/>
        <end position="62"/>
    </location>
</feature>
<keyword evidence="4" id="KW-0010">Activator</keyword>
<keyword evidence="5" id="KW-0804">Transcription</keyword>
<gene>
    <name evidence="7" type="primary">oxyR_1</name>
    <name evidence="7" type="ORF">ROTO_05690</name>
</gene>
<comment type="similarity">
    <text evidence="1">Belongs to the LysR transcriptional regulatory family.</text>
</comment>
<sequence length="311" mass="34424">MQQEVTLRQLRYFIALSEAGHYRKAAERVGVSQPSLSQQIAGLETALDLPLVERGQRGAVLTPGGREVLEHARKVVEEAEALQALAHSSREGLSGTVRLGASPTLGPYFLPYVVRRLRLVCPGLKLIIRDAAPDVLQDELLAGRHDLILAQLPLHSRDLVSERLFREPLKLAVAQDHPLAGMDRAEDRDLAGQDMLALPRGYPLHAQIVGLCDEMGAHLRHDYEGTSLDTLRQMTALNMGVSFLPALYVRSEVSKGVGDVAILSFRNDRFTRSVGVAWRRRSVHRALLNRIIPVIRAVLQEHFSDLVTVEG</sequence>
<dbReference type="EMBL" id="LGVV01000004">
    <property type="protein sequence ID" value="KNX42922.1"/>
    <property type="molecule type" value="Genomic_DNA"/>
</dbReference>
<proteinExistence type="inferred from homology"/>
<dbReference type="PROSITE" id="PS50931">
    <property type="entry name" value="HTH_LYSR"/>
    <property type="match status" value="1"/>
</dbReference>
<dbReference type="InterPro" id="IPR036390">
    <property type="entry name" value="WH_DNA-bd_sf"/>
</dbReference>
<evidence type="ECO:0000256" key="2">
    <source>
        <dbReference type="ARBA" id="ARBA00023015"/>
    </source>
</evidence>
<dbReference type="CDD" id="cd08411">
    <property type="entry name" value="PBP2_OxyR"/>
    <property type="match status" value="1"/>
</dbReference>
<keyword evidence="3" id="KW-0238">DNA-binding</keyword>
<dbReference type="Gene3D" id="1.10.10.10">
    <property type="entry name" value="Winged helix-like DNA-binding domain superfamily/Winged helix DNA-binding domain"/>
    <property type="match status" value="1"/>
</dbReference>
<dbReference type="GO" id="GO:0032993">
    <property type="term" value="C:protein-DNA complex"/>
    <property type="evidence" value="ECO:0007669"/>
    <property type="project" value="TreeGrafter"/>
</dbReference>
<dbReference type="RefSeq" id="WP_050661507.1">
    <property type="nucleotide sequence ID" value="NZ_CP118494.1"/>
</dbReference>
<dbReference type="PANTHER" id="PTHR30346:SF26">
    <property type="entry name" value="HYDROGEN PEROXIDE-INDUCIBLE GENES ACTIVATOR"/>
    <property type="match status" value="1"/>
</dbReference>
<accession>A0A0L6CYQ7</accession>
<comment type="caution">
    <text evidence="7">The sequence shown here is derived from an EMBL/GenBank/DDBJ whole genome shotgun (WGS) entry which is preliminary data.</text>
</comment>
<protein>
    <submittedName>
        <fullName evidence="7">Hydrogen peroxide-inducible genes activator</fullName>
    </submittedName>
</protein>
<keyword evidence="2" id="KW-0805">Transcription regulation</keyword>
<evidence type="ECO:0000256" key="4">
    <source>
        <dbReference type="ARBA" id="ARBA00023159"/>
    </source>
</evidence>
<dbReference type="InterPro" id="IPR005119">
    <property type="entry name" value="LysR_subst-bd"/>
</dbReference>
<reference evidence="8" key="1">
    <citation type="submission" date="2015-07" db="EMBL/GenBank/DDBJ databases">
        <title>Draft Genome Sequence of Roseovarius tolerans EL-164, a producer of N-Acylated Alanine Methyl Esters (NAMEs).</title>
        <authorList>
            <person name="Voget S."/>
            <person name="Bruns H."/>
            <person name="Wagner-Doebler I."/>
            <person name="Schulz S."/>
            <person name="Daniel R."/>
        </authorList>
    </citation>
    <scope>NUCLEOTIDE SEQUENCE [LARGE SCALE GENOMIC DNA]</scope>
    <source>
        <strain evidence="8">EL-164</strain>
    </source>
</reference>
<dbReference type="Pfam" id="PF03466">
    <property type="entry name" value="LysR_substrate"/>
    <property type="match status" value="1"/>
</dbReference>
<dbReference type="PATRIC" id="fig|74031.6.peg.585"/>
<dbReference type="InterPro" id="IPR036388">
    <property type="entry name" value="WH-like_DNA-bd_sf"/>
</dbReference>
<dbReference type="PRINTS" id="PR00039">
    <property type="entry name" value="HTHLYSR"/>
</dbReference>
<dbReference type="PANTHER" id="PTHR30346">
    <property type="entry name" value="TRANSCRIPTIONAL DUAL REGULATOR HCAR-RELATED"/>
    <property type="match status" value="1"/>
</dbReference>
<dbReference type="OrthoDB" id="9775392at2"/>
<keyword evidence="8" id="KW-1185">Reference proteome</keyword>